<dbReference type="EMBL" id="UYWY01020951">
    <property type="protein sequence ID" value="VDM43011.1"/>
    <property type="molecule type" value="Genomic_DNA"/>
</dbReference>
<dbReference type="PANTHER" id="PTHR12019:SF9">
    <property type="entry name" value="THYMOPOIETIN"/>
    <property type="match status" value="1"/>
</dbReference>
<evidence type="ECO:0000313" key="6">
    <source>
        <dbReference type="WBParaSite" id="TCNE_0001169001-mRNA-1"/>
    </source>
</evidence>
<feature type="region of interest" description="Disordered" evidence="1">
    <location>
        <begin position="98"/>
        <end position="122"/>
    </location>
</feature>
<feature type="transmembrane region" description="Helical" evidence="2">
    <location>
        <begin position="210"/>
        <end position="231"/>
    </location>
</feature>
<dbReference type="InterPro" id="IPR051656">
    <property type="entry name" value="LEM_domain"/>
</dbReference>
<dbReference type="FunFam" id="1.10.720.40:FF:000001">
    <property type="entry name" value="LEM domain containing 2, isoform CRA_a"/>
    <property type="match status" value="1"/>
</dbReference>
<evidence type="ECO:0000259" key="3">
    <source>
        <dbReference type="PROSITE" id="PS50954"/>
    </source>
</evidence>
<dbReference type="PROSITE" id="PS50954">
    <property type="entry name" value="LEM"/>
    <property type="match status" value="1"/>
</dbReference>
<keyword evidence="2" id="KW-0812">Transmembrane</keyword>
<dbReference type="WBParaSite" id="TCNE_0001169001-mRNA-1">
    <property type="protein sequence ID" value="TCNE_0001169001-mRNA-1"/>
    <property type="gene ID" value="TCNE_0001169001"/>
</dbReference>
<gene>
    <name evidence="4" type="ORF">TCNE_LOCUS11690</name>
</gene>
<dbReference type="Pfam" id="PF03020">
    <property type="entry name" value="LEM"/>
    <property type="match status" value="1"/>
</dbReference>
<evidence type="ECO:0000256" key="1">
    <source>
        <dbReference type="SAM" id="MobiDB-lite"/>
    </source>
</evidence>
<dbReference type="AlphaFoldDB" id="A0A183UT70"/>
<dbReference type="InterPro" id="IPR011015">
    <property type="entry name" value="LEM/LEM-like_dom_sf"/>
</dbReference>
<evidence type="ECO:0000313" key="4">
    <source>
        <dbReference type="EMBL" id="VDM43011.1"/>
    </source>
</evidence>
<keyword evidence="5" id="KW-1185">Reference proteome</keyword>
<evidence type="ECO:0000313" key="5">
    <source>
        <dbReference type="Proteomes" id="UP000050794"/>
    </source>
</evidence>
<keyword evidence="2" id="KW-1133">Transmembrane helix</keyword>
<dbReference type="PANTHER" id="PTHR12019">
    <property type="entry name" value="LAMINA-ASSOCIATED POLYPEPTIDE THYMOPOIETIN"/>
    <property type="match status" value="1"/>
</dbReference>
<name>A0A183UT70_TOXCA</name>
<protein>
    <submittedName>
        <fullName evidence="6">LEM domain-containing protein</fullName>
    </submittedName>
</protein>
<dbReference type="SMART" id="SM00540">
    <property type="entry name" value="LEM"/>
    <property type="match status" value="1"/>
</dbReference>
<proteinExistence type="predicted"/>
<feature type="domain" description="LEM" evidence="3">
    <location>
        <begin position="1"/>
        <end position="45"/>
    </location>
</feature>
<organism evidence="5 6">
    <name type="scientific">Toxocara canis</name>
    <name type="common">Canine roundworm</name>
    <dbReference type="NCBI Taxonomy" id="6265"/>
    <lineage>
        <taxon>Eukaryota</taxon>
        <taxon>Metazoa</taxon>
        <taxon>Ecdysozoa</taxon>
        <taxon>Nematoda</taxon>
        <taxon>Chromadorea</taxon>
        <taxon>Rhabditida</taxon>
        <taxon>Spirurina</taxon>
        <taxon>Ascaridomorpha</taxon>
        <taxon>Ascaridoidea</taxon>
        <taxon>Toxocaridae</taxon>
        <taxon>Toxocara</taxon>
    </lineage>
</organism>
<dbReference type="SUPFAM" id="SSF63451">
    <property type="entry name" value="LEM domain"/>
    <property type="match status" value="1"/>
</dbReference>
<dbReference type="Gene3D" id="1.10.720.40">
    <property type="match status" value="1"/>
</dbReference>
<accession>A0A183UT70</accession>
<evidence type="ECO:0000256" key="2">
    <source>
        <dbReference type="SAM" id="Phobius"/>
    </source>
</evidence>
<dbReference type="Proteomes" id="UP000050794">
    <property type="component" value="Unassembled WGS sequence"/>
</dbReference>
<reference evidence="6" key="1">
    <citation type="submission" date="2016-06" db="UniProtKB">
        <authorList>
            <consortium name="WormBaseParasite"/>
        </authorList>
    </citation>
    <scope>IDENTIFICATION</scope>
</reference>
<keyword evidence="2" id="KW-0472">Membrane</keyword>
<sequence>MMNVDELSNDEIRERLIEFGMNVGPVLATTRIVYANKLKYLLEQKYGSGDARTDTGEPNGETQQSERLKTEIVGSFAMSFLRYMRYAILQERDLGPGEQAIQPVGNHPISKPVDSSSEDGSLQRVLPEQVREVIQDLHKCERDPSSDESDLCGEESSRLLTQEEIRRLNAPVMYMTDLRMASRTRMRASTRMGTGYHLQKHASVSTRDRCLIMTAVAVAAVFFFFVIRNLIALKNGDGNSGEL</sequence>
<dbReference type="InterPro" id="IPR003887">
    <property type="entry name" value="LEM_dom"/>
</dbReference>
<reference evidence="4 5" key="2">
    <citation type="submission" date="2018-11" db="EMBL/GenBank/DDBJ databases">
        <authorList>
            <consortium name="Pathogen Informatics"/>
        </authorList>
    </citation>
    <scope>NUCLEOTIDE SEQUENCE [LARGE SCALE GENOMIC DNA]</scope>
</reference>
<dbReference type="CDD" id="cd12940">
    <property type="entry name" value="LEM_LAP2_LEMD1"/>
    <property type="match status" value="1"/>
</dbReference>